<evidence type="ECO:0000256" key="4">
    <source>
        <dbReference type="ARBA" id="ARBA00023125"/>
    </source>
</evidence>
<name>A0A495W8E3_9PSEU</name>
<organism evidence="7 8">
    <name type="scientific">Saccharothrix australiensis</name>
    <dbReference type="NCBI Taxonomy" id="2072"/>
    <lineage>
        <taxon>Bacteria</taxon>
        <taxon>Bacillati</taxon>
        <taxon>Actinomycetota</taxon>
        <taxon>Actinomycetes</taxon>
        <taxon>Pseudonocardiales</taxon>
        <taxon>Pseudonocardiaceae</taxon>
        <taxon>Saccharothrix</taxon>
    </lineage>
</organism>
<dbReference type="SUPFAM" id="SSF53383">
    <property type="entry name" value="PLP-dependent transferases"/>
    <property type="match status" value="1"/>
</dbReference>
<dbReference type="PRINTS" id="PR00035">
    <property type="entry name" value="HTHGNTR"/>
</dbReference>
<dbReference type="GO" id="GO:0003677">
    <property type="term" value="F:DNA binding"/>
    <property type="evidence" value="ECO:0007669"/>
    <property type="project" value="UniProtKB-KW"/>
</dbReference>
<dbReference type="CDD" id="cd00609">
    <property type="entry name" value="AAT_like"/>
    <property type="match status" value="1"/>
</dbReference>
<dbReference type="AlphaFoldDB" id="A0A495W8E3"/>
<keyword evidence="4" id="KW-0238">DNA-binding</keyword>
<feature type="domain" description="HTH gntR-type" evidence="6">
    <location>
        <begin position="29"/>
        <end position="97"/>
    </location>
</feature>
<comment type="caution">
    <text evidence="7">The sequence shown here is derived from an EMBL/GenBank/DDBJ whole genome shotgun (WGS) entry which is preliminary data.</text>
</comment>
<protein>
    <submittedName>
        <fullName evidence="7">GntR family transcriptional regulator</fullName>
    </submittedName>
</protein>
<dbReference type="InterPro" id="IPR015421">
    <property type="entry name" value="PyrdxlP-dep_Trfase_major"/>
</dbReference>
<dbReference type="SMART" id="SM00345">
    <property type="entry name" value="HTH_GNTR"/>
    <property type="match status" value="1"/>
</dbReference>
<keyword evidence="8" id="KW-1185">Reference proteome</keyword>
<reference evidence="7 8" key="1">
    <citation type="submission" date="2018-10" db="EMBL/GenBank/DDBJ databases">
        <title>Sequencing the genomes of 1000 actinobacteria strains.</title>
        <authorList>
            <person name="Klenk H.-P."/>
        </authorList>
    </citation>
    <scope>NUCLEOTIDE SEQUENCE [LARGE SCALE GENOMIC DNA]</scope>
    <source>
        <strain evidence="7 8">DSM 43800</strain>
    </source>
</reference>
<dbReference type="InterPro" id="IPR036390">
    <property type="entry name" value="WH_DNA-bd_sf"/>
</dbReference>
<dbReference type="InterPro" id="IPR051446">
    <property type="entry name" value="HTH_trans_reg/aminotransferase"/>
</dbReference>
<evidence type="ECO:0000259" key="6">
    <source>
        <dbReference type="PROSITE" id="PS50949"/>
    </source>
</evidence>
<dbReference type="GO" id="GO:0030170">
    <property type="term" value="F:pyridoxal phosphate binding"/>
    <property type="evidence" value="ECO:0007669"/>
    <property type="project" value="InterPro"/>
</dbReference>
<evidence type="ECO:0000256" key="5">
    <source>
        <dbReference type="ARBA" id="ARBA00023163"/>
    </source>
</evidence>
<dbReference type="OrthoDB" id="199743at2"/>
<dbReference type="PANTHER" id="PTHR46577">
    <property type="entry name" value="HTH-TYPE TRANSCRIPTIONAL REGULATORY PROTEIN GABR"/>
    <property type="match status" value="1"/>
</dbReference>
<dbReference type="Gene3D" id="1.10.10.10">
    <property type="entry name" value="Winged helix-like DNA-binding domain superfamily/Winged helix DNA-binding domain"/>
    <property type="match status" value="1"/>
</dbReference>
<evidence type="ECO:0000256" key="1">
    <source>
        <dbReference type="ARBA" id="ARBA00005384"/>
    </source>
</evidence>
<dbReference type="Pfam" id="PF00155">
    <property type="entry name" value="Aminotran_1_2"/>
    <property type="match status" value="1"/>
</dbReference>
<dbReference type="InterPro" id="IPR036388">
    <property type="entry name" value="WH-like_DNA-bd_sf"/>
</dbReference>
<keyword evidence="2" id="KW-0663">Pyridoxal phosphate</keyword>
<dbReference type="Pfam" id="PF00392">
    <property type="entry name" value="GntR"/>
    <property type="match status" value="1"/>
</dbReference>
<dbReference type="InterPro" id="IPR015424">
    <property type="entry name" value="PyrdxlP-dep_Trfase"/>
</dbReference>
<dbReference type="EMBL" id="RBXO01000001">
    <property type="protein sequence ID" value="RKT57966.1"/>
    <property type="molecule type" value="Genomic_DNA"/>
</dbReference>
<dbReference type="InterPro" id="IPR000524">
    <property type="entry name" value="Tscrpt_reg_HTH_GntR"/>
</dbReference>
<keyword evidence="3" id="KW-0805">Transcription regulation</keyword>
<sequence length="488" mass="52457">MNHDVPPGGRISGSRLARLLGEWRRRGARQGSADLAAAIRMLVLDGRLPAGTRLPAEREMAEALPVSRTMITAALDQLRSEGLVASRRGAGSWISLPTGSLGMVPDTPLVGHSMVDFGRAAPPAIPGMLAAFDRVRLRLPEHVVDHGYYEHGLFDLRKRIAQRYEARGLPTSPDQIVITSGAQHALALALRLLTGPGDRVLVEQPSYPNALDAIKAVSAIPVPVAMTPTGWDLPGIAAALRQAAPRMAYLVLDFHNPTSHRLDAEGRAELADIARRARTPLVIDETVVELDLDGDPLDGPPPMASYAEDLVVTLGSASKAYWGGLRIGWIRASAEVVHRLISTRTALDLGSAVFEQLVLAELMTEPDQALAARRTLLAEQRDVLIAGLREHCPQWRFRRPAGGLSVWCELDAPISTRVAVVAQNHGIRLAPGSRFGAHGGFERWLRLPYVLPSDVLRDAVRRLGLVAASVTGTSANVPGEADATMPVA</sequence>
<dbReference type="Proteomes" id="UP000282084">
    <property type="component" value="Unassembled WGS sequence"/>
</dbReference>
<dbReference type="Gene3D" id="3.40.640.10">
    <property type="entry name" value="Type I PLP-dependent aspartate aminotransferase-like (Major domain)"/>
    <property type="match status" value="1"/>
</dbReference>
<dbReference type="PANTHER" id="PTHR46577:SF1">
    <property type="entry name" value="HTH-TYPE TRANSCRIPTIONAL REGULATORY PROTEIN GABR"/>
    <property type="match status" value="1"/>
</dbReference>
<evidence type="ECO:0000313" key="8">
    <source>
        <dbReference type="Proteomes" id="UP000282084"/>
    </source>
</evidence>
<dbReference type="PROSITE" id="PS50949">
    <property type="entry name" value="HTH_GNTR"/>
    <property type="match status" value="1"/>
</dbReference>
<dbReference type="GO" id="GO:0003700">
    <property type="term" value="F:DNA-binding transcription factor activity"/>
    <property type="evidence" value="ECO:0007669"/>
    <property type="project" value="InterPro"/>
</dbReference>
<proteinExistence type="inferred from homology"/>
<keyword evidence="5" id="KW-0804">Transcription</keyword>
<dbReference type="SUPFAM" id="SSF46785">
    <property type="entry name" value="Winged helix' DNA-binding domain"/>
    <property type="match status" value="1"/>
</dbReference>
<dbReference type="InterPro" id="IPR004839">
    <property type="entry name" value="Aminotransferase_I/II_large"/>
</dbReference>
<evidence type="ECO:0000256" key="3">
    <source>
        <dbReference type="ARBA" id="ARBA00023015"/>
    </source>
</evidence>
<comment type="similarity">
    <text evidence="1">In the C-terminal section; belongs to the class-I pyridoxal-phosphate-dependent aminotransferase family.</text>
</comment>
<evidence type="ECO:0000313" key="7">
    <source>
        <dbReference type="EMBL" id="RKT57966.1"/>
    </source>
</evidence>
<accession>A0A495W8E3</accession>
<dbReference type="RefSeq" id="WP_121010387.1">
    <property type="nucleotide sequence ID" value="NZ_RBXO01000001.1"/>
</dbReference>
<evidence type="ECO:0000256" key="2">
    <source>
        <dbReference type="ARBA" id="ARBA00022898"/>
    </source>
</evidence>
<gene>
    <name evidence="7" type="ORF">C8E97_6698</name>
</gene>
<dbReference type="CDD" id="cd07377">
    <property type="entry name" value="WHTH_GntR"/>
    <property type="match status" value="1"/>
</dbReference>